<dbReference type="InterPro" id="IPR010419">
    <property type="entry name" value="CO_DH_gsu"/>
</dbReference>
<feature type="transmembrane region" description="Helical" evidence="2">
    <location>
        <begin position="418"/>
        <end position="435"/>
    </location>
</feature>
<keyword evidence="4" id="KW-1185">Reference proteome</keyword>
<protein>
    <recommendedName>
        <fullName evidence="5">Carbon monoxide dehydrogenase</fullName>
    </recommendedName>
</protein>
<name>A0A365H7M6_9ACTN</name>
<proteinExistence type="predicted"/>
<feature type="compositionally biased region" description="Basic and acidic residues" evidence="1">
    <location>
        <begin position="165"/>
        <end position="178"/>
    </location>
</feature>
<evidence type="ECO:0000256" key="2">
    <source>
        <dbReference type="SAM" id="Phobius"/>
    </source>
</evidence>
<dbReference type="CDD" id="cd07823">
    <property type="entry name" value="SRPBCC_5"/>
    <property type="match status" value="1"/>
</dbReference>
<accession>A0A365H7M6</accession>
<comment type="caution">
    <text evidence="3">The sequence shown here is derived from an EMBL/GenBank/DDBJ whole genome shotgun (WGS) entry which is preliminary data.</text>
</comment>
<dbReference type="PRINTS" id="PR01217">
    <property type="entry name" value="PRICHEXTENSN"/>
</dbReference>
<keyword evidence="2" id="KW-0812">Transmembrane</keyword>
<dbReference type="InterPro" id="IPR023393">
    <property type="entry name" value="START-like_dom_sf"/>
</dbReference>
<dbReference type="PANTHER" id="PTHR38588:SF1">
    <property type="entry name" value="BLL0334 PROTEIN"/>
    <property type="match status" value="1"/>
</dbReference>
<feature type="region of interest" description="Disordered" evidence="1">
    <location>
        <begin position="147"/>
        <end position="411"/>
    </location>
</feature>
<dbReference type="AlphaFoldDB" id="A0A365H7M6"/>
<gene>
    <name evidence="3" type="ORF">DPM19_10155</name>
</gene>
<feature type="compositionally biased region" description="Low complexity" evidence="1">
    <location>
        <begin position="206"/>
        <end position="219"/>
    </location>
</feature>
<keyword evidence="2" id="KW-1133">Transmembrane helix</keyword>
<evidence type="ECO:0000313" key="3">
    <source>
        <dbReference type="EMBL" id="RAY15087.1"/>
    </source>
</evidence>
<dbReference type="Pfam" id="PF06240">
    <property type="entry name" value="COXG"/>
    <property type="match status" value="1"/>
</dbReference>
<dbReference type="SUPFAM" id="SSF55961">
    <property type="entry name" value="Bet v1-like"/>
    <property type="match status" value="1"/>
</dbReference>
<dbReference type="Gene3D" id="3.30.530.20">
    <property type="match status" value="1"/>
</dbReference>
<sequence length="444" mass="46441">MEGALMEFDHEFTVPVPVERAWPVLLDAEHLTASVPGAVPGSGEDSARLKVRLGTTTITYRGTARIAAADAGTRTVTIEATGREARGSGTASVTVQIRLHEAGDATRVVLHAKLNVTGRPTQLDREVLTDSAARLLGRFAKALATALESAPRPAPTPIRGVVDPAAEKPGEPAPRDVLDQNVTDRTAGPPAEDHRSSDRPSGQDSLGQQPAAQGLAAAPEPTAEQRETPAAAAEPPHGANQPAGPEDRPATDQPPTTPGPSPEPRAAADQPPEPADRTAADQPPAPADRAPEPRNTEVPPTEPESHAADRPPATADRAPEPRHAKAPPTEPESRTADRPPAAEPRDVVDQQRAAAEPPAEPAAQNAADRGTSTARQPIDPEPQGVVDQQGAAEAALTARDAEDGEEPAEKVSAVAKRTAPLVAGVAALLTVRYLFRRRRGRHHR</sequence>
<feature type="compositionally biased region" description="Low complexity" evidence="1">
    <location>
        <begin position="350"/>
        <end position="367"/>
    </location>
</feature>
<evidence type="ECO:0000256" key="1">
    <source>
        <dbReference type="SAM" id="MobiDB-lite"/>
    </source>
</evidence>
<dbReference type="EMBL" id="QLYX01000004">
    <property type="protein sequence ID" value="RAY15087.1"/>
    <property type="molecule type" value="Genomic_DNA"/>
</dbReference>
<evidence type="ECO:0008006" key="5">
    <source>
        <dbReference type="Google" id="ProtNLM"/>
    </source>
</evidence>
<organism evidence="3 4">
    <name type="scientific">Actinomadura craniellae</name>
    <dbReference type="NCBI Taxonomy" id="2231787"/>
    <lineage>
        <taxon>Bacteria</taxon>
        <taxon>Bacillati</taxon>
        <taxon>Actinomycetota</taxon>
        <taxon>Actinomycetes</taxon>
        <taxon>Streptosporangiales</taxon>
        <taxon>Thermomonosporaceae</taxon>
        <taxon>Actinomadura</taxon>
    </lineage>
</organism>
<dbReference type="PANTHER" id="PTHR38588">
    <property type="entry name" value="BLL0334 PROTEIN"/>
    <property type="match status" value="1"/>
</dbReference>
<dbReference type="Proteomes" id="UP000251891">
    <property type="component" value="Unassembled WGS sequence"/>
</dbReference>
<evidence type="ECO:0000313" key="4">
    <source>
        <dbReference type="Proteomes" id="UP000251891"/>
    </source>
</evidence>
<reference evidence="3 4" key="1">
    <citation type="submission" date="2018-06" db="EMBL/GenBank/DDBJ databases">
        <title>Actinomadura craniellae sp. nov. isolated from marine sponge Craniella sp.</title>
        <authorList>
            <person name="Li L."/>
            <person name="Xu Q.H."/>
            <person name="Lin H.W."/>
            <person name="Lu Y.H."/>
        </authorList>
    </citation>
    <scope>NUCLEOTIDE SEQUENCE [LARGE SCALE GENOMIC DNA]</scope>
    <source>
        <strain evidence="3 4">LHW63021</strain>
    </source>
</reference>
<keyword evidence="2" id="KW-0472">Membrane</keyword>